<evidence type="ECO:0000313" key="1">
    <source>
        <dbReference type="EMBL" id="CAE8637654.1"/>
    </source>
</evidence>
<sequence length="73" mass="7875">MLNAPELATLRRPLLLVQEGDESQLPVAFAFCIGPACPYGLEQSSQFLFFILLLVRSAEGDPDAPVSPLAACR</sequence>
<dbReference type="AlphaFoldDB" id="A0A813HIV5"/>
<reference evidence="1" key="1">
    <citation type="submission" date="2021-02" db="EMBL/GenBank/DDBJ databases">
        <authorList>
            <person name="Dougan E. K."/>
            <person name="Rhodes N."/>
            <person name="Thang M."/>
            <person name="Chan C."/>
        </authorList>
    </citation>
    <scope>NUCLEOTIDE SEQUENCE</scope>
</reference>
<dbReference type="Proteomes" id="UP000654075">
    <property type="component" value="Unassembled WGS sequence"/>
</dbReference>
<organism evidence="1 2">
    <name type="scientific">Polarella glacialis</name>
    <name type="common">Dinoflagellate</name>
    <dbReference type="NCBI Taxonomy" id="89957"/>
    <lineage>
        <taxon>Eukaryota</taxon>
        <taxon>Sar</taxon>
        <taxon>Alveolata</taxon>
        <taxon>Dinophyceae</taxon>
        <taxon>Suessiales</taxon>
        <taxon>Suessiaceae</taxon>
        <taxon>Polarella</taxon>
    </lineage>
</organism>
<accession>A0A813HIV5</accession>
<name>A0A813HIV5_POLGL</name>
<comment type="caution">
    <text evidence="1">The sequence shown here is derived from an EMBL/GenBank/DDBJ whole genome shotgun (WGS) entry which is preliminary data.</text>
</comment>
<keyword evidence="2" id="KW-1185">Reference proteome</keyword>
<dbReference type="EMBL" id="CAJNNV010031742">
    <property type="protein sequence ID" value="CAE8637654.1"/>
    <property type="molecule type" value="Genomic_DNA"/>
</dbReference>
<protein>
    <submittedName>
        <fullName evidence="1">Uncharacterized protein</fullName>
    </submittedName>
</protein>
<proteinExistence type="predicted"/>
<gene>
    <name evidence="1" type="ORF">PGLA1383_LOCUS52984</name>
</gene>
<evidence type="ECO:0000313" key="2">
    <source>
        <dbReference type="Proteomes" id="UP000654075"/>
    </source>
</evidence>